<dbReference type="Pfam" id="PF02623">
    <property type="entry name" value="FliW"/>
    <property type="match status" value="1"/>
</dbReference>
<gene>
    <name evidence="5 6" type="primary">fliW</name>
    <name evidence="7" type="ORF">B9R14_01455</name>
    <name evidence="6" type="ORF">HVS_01435</name>
</gene>
<keyword evidence="3 5" id="KW-0810">Translation regulation</keyword>
<comment type="subunit">
    <text evidence="5">Interacts with translational regulator CsrA and flagellin(s).</text>
</comment>
<evidence type="ECO:0000256" key="5">
    <source>
        <dbReference type="HAMAP-Rule" id="MF_01185"/>
    </source>
</evidence>
<dbReference type="PANTHER" id="PTHR39190:SF1">
    <property type="entry name" value="FLAGELLAR ASSEMBLY FACTOR FLIW"/>
    <property type="match status" value="1"/>
</dbReference>
<dbReference type="GO" id="GO:0006417">
    <property type="term" value="P:regulation of translation"/>
    <property type="evidence" value="ECO:0007669"/>
    <property type="project" value="UniProtKB-KW"/>
</dbReference>
<protein>
    <recommendedName>
        <fullName evidence="5">Flagellar assembly factor FliW</fullName>
    </recommendedName>
</protein>
<keyword evidence="8" id="KW-1185">Reference proteome</keyword>
<dbReference type="InterPro" id="IPR003775">
    <property type="entry name" value="Flagellar_assembly_factor_FliW"/>
</dbReference>
<comment type="function">
    <text evidence="5">Acts as an anti-CsrA protein, binds CsrA and prevents it from repressing translation of its target genes, one of which is flagellin. Binds to flagellin and participates in the assembly of the flagellum.</text>
</comment>
<dbReference type="KEGG" id="hsc:HVS_01435"/>
<dbReference type="GO" id="GO:0005737">
    <property type="term" value="C:cytoplasm"/>
    <property type="evidence" value="ECO:0007669"/>
    <property type="project" value="UniProtKB-SubCell"/>
</dbReference>
<dbReference type="InterPro" id="IPR024046">
    <property type="entry name" value="Flagellar_assmbl_FliW_dom_sf"/>
</dbReference>
<proteinExistence type="inferred from homology"/>
<dbReference type="EMBL" id="CP025197">
    <property type="protein sequence ID" value="AUG56253.1"/>
    <property type="molecule type" value="Genomic_DNA"/>
</dbReference>
<reference evidence="7 9" key="2">
    <citation type="journal article" date="2018" name="Syst. Appl. Microbiol.">
        <title>Characterization and high-quality draft genome sequence of Herbivorax saccincola A7, an anaerobic, alkaliphilic, thermophilic, cellulolytic, and xylanolytic bacterium.</title>
        <authorList>
            <person name="Aikawa S."/>
            <person name="Baramee S."/>
            <person name="Sermsathanaswadi J."/>
            <person name="Thianheng P."/>
            <person name="Tachaapaikoon C."/>
            <person name="Shikata A."/>
            <person name="Waeonukul R."/>
            <person name="Pason P."/>
            <person name="Ratanakhanokchai K."/>
            <person name="Kosugi A."/>
        </authorList>
    </citation>
    <scope>NUCLEOTIDE SEQUENCE [LARGE SCALE GENOMIC DNA]</scope>
    <source>
        <strain evidence="7 9">A7</strain>
    </source>
</reference>
<keyword evidence="2 5" id="KW-1005">Bacterial flagellum biogenesis</keyword>
<dbReference type="NCBIfam" id="NF009798">
    <property type="entry name" value="PRK13285.2-1"/>
    <property type="match status" value="1"/>
</dbReference>
<dbReference type="GO" id="GO:0044780">
    <property type="term" value="P:bacterial-type flagellum assembly"/>
    <property type="evidence" value="ECO:0007669"/>
    <property type="project" value="UniProtKB-UniRule"/>
</dbReference>
<accession>A0A2K9EED8</accession>
<evidence type="ECO:0000313" key="9">
    <source>
        <dbReference type="Proteomes" id="UP000239720"/>
    </source>
</evidence>
<dbReference type="Proteomes" id="UP000233534">
    <property type="component" value="Chromosome"/>
</dbReference>
<dbReference type="Gene3D" id="2.30.290.10">
    <property type="entry name" value="BH3618-like"/>
    <property type="match status" value="1"/>
</dbReference>
<comment type="subcellular location">
    <subcellularLocation>
        <location evidence="5">Cytoplasm</location>
    </subcellularLocation>
</comment>
<evidence type="ECO:0000313" key="7">
    <source>
        <dbReference type="EMBL" id="PQQ65563.1"/>
    </source>
</evidence>
<organism evidence="6 8">
    <name type="scientific">Acetivibrio saccincola</name>
    <dbReference type="NCBI Taxonomy" id="1677857"/>
    <lineage>
        <taxon>Bacteria</taxon>
        <taxon>Bacillati</taxon>
        <taxon>Bacillota</taxon>
        <taxon>Clostridia</taxon>
        <taxon>Eubacteriales</taxon>
        <taxon>Oscillospiraceae</taxon>
        <taxon>Acetivibrio</taxon>
    </lineage>
</organism>
<dbReference type="RefSeq" id="WP_101298674.1">
    <property type="nucleotide sequence ID" value="NZ_CP025197.1"/>
</dbReference>
<dbReference type="Proteomes" id="UP000239720">
    <property type="component" value="Unassembled WGS sequence"/>
</dbReference>
<evidence type="ECO:0000256" key="4">
    <source>
        <dbReference type="ARBA" id="ARBA00023186"/>
    </source>
</evidence>
<keyword evidence="6" id="KW-0282">Flagellum</keyword>
<evidence type="ECO:0000256" key="2">
    <source>
        <dbReference type="ARBA" id="ARBA00022795"/>
    </source>
</evidence>
<dbReference type="NCBIfam" id="NF009793">
    <property type="entry name" value="PRK13285.1-1"/>
    <property type="match status" value="1"/>
</dbReference>
<dbReference type="PANTHER" id="PTHR39190">
    <property type="entry name" value="FLAGELLAR ASSEMBLY FACTOR FLIW"/>
    <property type="match status" value="1"/>
</dbReference>
<evidence type="ECO:0000256" key="3">
    <source>
        <dbReference type="ARBA" id="ARBA00022845"/>
    </source>
</evidence>
<evidence type="ECO:0000313" key="8">
    <source>
        <dbReference type="Proteomes" id="UP000233534"/>
    </source>
</evidence>
<comment type="similarity">
    <text evidence="5">Belongs to the FliW family.</text>
</comment>
<dbReference type="EMBL" id="NEMB01000003">
    <property type="protein sequence ID" value="PQQ65563.1"/>
    <property type="molecule type" value="Genomic_DNA"/>
</dbReference>
<dbReference type="SUPFAM" id="SSF141457">
    <property type="entry name" value="BH3618-like"/>
    <property type="match status" value="1"/>
</dbReference>
<reference evidence="6 8" key="1">
    <citation type="submission" date="2017-12" db="EMBL/GenBank/DDBJ databases">
        <title>Complete genome sequence of Herbivorax saccincola GGR1, a novel Cellulosome-producing hydrolytic bacterium in a thermophilic biogas plant, established by Illumina and Nanopore MinION sequencing.</title>
        <authorList>
            <person name="Pechtl A."/>
            <person name="Ruckert C."/>
            <person name="Koeck D.E."/>
            <person name="Maus I."/>
            <person name="Winkler A."/>
            <person name="Kalinowski J."/>
            <person name="Puhler A."/>
            <person name="Schwarz W.W."/>
            <person name="Zverlov V.V."/>
            <person name="Schluter A."/>
            <person name="Liebl W."/>
        </authorList>
    </citation>
    <scope>NUCLEOTIDE SEQUENCE [LARGE SCALE GENOMIC DNA]</scope>
    <source>
        <strain evidence="6">GGR1</strain>
        <strain evidence="8">SR1</strain>
    </source>
</reference>
<keyword evidence="6" id="KW-0966">Cell projection</keyword>
<evidence type="ECO:0000313" key="6">
    <source>
        <dbReference type="EMBL" id="AUG56253.1"/>
    </source>
</evidence>
<keyword evidence="6" id="KW-0969">Cilium</keyword>
<sequence length="166" mass="19255">MLLKTKHFGEINIDEKKIINFEDGIPGFENEKRFIVLYEGDDKSPFRWMQSIDNPDLAFAMVDPIMIVPDYDGEIPKEAVEKLEIEKPEDIMVLSIVVVREEVEKISMNLKAPIIINTKNNKGMQVILDTDRYSVRHYIVDELQRQEVKIGAGVDTEEKRVYSGRR</sequence>
<dbReference type="AlphaFoldDB" id="A0A2K9EED8"/>
<dbReference type="OrthoDB" id="9801235at2"/>
<evidence type="ECO:0000256" key="1">
    <source>
        <dbReference type="ARBA" id="ARBA00022490"/>
    </source>
</evidence>
<dbReference type="HAMAP" id="MF_01185">
    <property type="entry name" value="FliW"/>
    <property type="match status" value="1"/>
</dbReference>
<keyword evidence="1 5" id="KW-0963">Cytoplasm</keyword>
<keyword evidence="4 5" id="KW-0143">Chaperone</keyword>
<name>A0A2K9EED8_9FIRM</name>